<accession>A0A6P5NF99</accession>
<keyword evidence="5 12" id="KW-0560">Oxidoreductase</keyword>
<dbReference type="InterPro" id="IPR044861">
    <property type="entry name" value="IPNS-like_FE2OG_OXY"/>
</dbReference>
<keyword evidence="14" id="KW-1185">Reference proteome</keyword>
<evidence type="ECO:0000256" key="10">
    <source>
        <dbReference type="ARBA" id="ARBA00061282"/>
    </source>
</evidence>
<keyword evidence="4" id="KW-0223">Dioxygenase</keyword>
<dbReference type="AlphaFoldDB" id="A0A6P5NF99"/>
<dbReference type="FunFam" id="2.60.120.330:FF:000014">
    <property type="entry name" value="Gibberellin 2-beta-dioxygenase 1"/>
    <property type="match status" value="1"/>
</dbReference>
<evidence type="ECO:0000256" key="3">
    <source>
        <dbReference type="ARBA" id="ARBA00022723"/>
    </source>
</evidence>
<dbReference type="PANTHER" id="PTHR47990">
    <property type="entry name" value="2-OXOGLUTARATE (2OG) AND FE(II)-DEPENDENT OXYGENASE SUPERFAMILY PROTEIN-RELATED"/>
    <property type="match status" value="1"/>
</dbReference>
<evidence type="ECO:0000259" key="13">
    <source>
        <dbReference type="PROSITE" id="PS51471"/>
    </source>
</evidence>
<comment type="similarity">
    <text evidence="10">Belongs to the iron/ascorbate-dependent oxidoreductase family. GA2OX subfamily.</text>
</comment>
<keyword evidence="6 12" id="KW-0408">Iron</keyword>
<evidence type="ECO:0000256" key="8">
    <source>
        <dbReference type="ARBA" id="ARBA00052204"/>
    </source>
</evidence>
<dbReference type="PROSITE" id="PS51471">
    <property type="entry name" value="FE2OG_OXY"/>
    <property type="match status" value="1"/>
</dbReference>
<dbReference type="SUPFAM" id="SSF51197">
    <property type="entry name" value="Clavaminate synthase-like"/>
    <property type="match status" value="1"/>
</dbReference>
<evidence type="ECO:0000256" key="5">
    <source>
        <dbReference type="ARBA" id="ARBA00023002"/>
    </source>
</evidence>
<dbReference type="KEGG" id="adu:110279559"/>
<comment type="pathway">
    <text evidence="7">Plant hormone biosynthesis; gibberellin biosynthesis.</text>
</comment>
<dbReference type="InterPro" id="IPR027443">
    <property type="entry name" value="IPNS-like_sf"/>
</dbReference>
<proteinExistence type="inferred from homology"/>
<dbReference type="EC" id="1.14.11.13" evidence="11"/>
<keyword evidence="3 12" id="KW-0479">Metal-binding</keyword>
<sequence>MVVKVVSHTSELNRFLPIKPCKTTPPTIFSGTPEVDLSHPEAKTIMVKACQDYGFFKLINHGVSFHLISNLENHALNFFSQPQSLKHMAAPPHDPFGYGSSRIGSNGDVGRVEYLLLNTNPDVLSPNSLLILHQLPVLFRCALEEYMVAMKKMCCEVLEVMAEGLGIGERNALSRVVGDQRSDSCFRLNYYPPVAADGNMLIGFGEHTDPQIISVLRSNSESGLQICLNDGSWVSVPPDPTSFFINVGDSLQVMTNRRFKSVKHRVLAESKKSRMSMIYFGGAALSEKIAPLKSLMSKDEESLYKEFTWLEYKNAAYKSRLADNRLSLFEK</sequence>
<dbReference type="GO" id="GO:0046872">
    <property type="term" value="F:metal ion binding"/>
    <property type="evidence" value="ECO:0007669"/>
    <property type="project" value="UniProtKB-KW"/>
</dbReference>
<dbReference type="GO" id="GO:0045543">
    <property type="term" value="F:gibberellin 2-beta-dioxygenase activity"/>
    <property type="evidence" value="ECO:0007669"/>
    <property type="project" value="UniProtKB-EC"/>
</dbReference>
<dbReference type="Pfam" id="PF03171">
    <property type="entry name" value="2OG-FeII_Oxy"/>
    <property type="match status" value="1"/>
</dbReference>
<comment type="function">
    <text evidence="9">Catalyzes the 2-beta-hydroxylation of several biologically active gibberellins, leading to the homeostatic regulation of their endogenous level. Catabolism of gibberellins (GAs) plays a central role in plant development. Converts GA9/GA20 to GA51/GA29 and GA4/GA1 to GA34/GA8.</text>
</comment>
<organism evidence="14 15">
    <name type="scientific">Arachis duranensis</name>
    <name type="common">Wild peanut</name>
    <dbReference type="NCBI Taxonomy" id="130453"/>
    <lineage>
        <taxon>Eukaryota</taxon>
        <taxon>Viridiplantae</taxon>
        <taxon>Streptophyta</taxon>
        <taxon>Embryophyta</taxon>
        <taxon>Tracheophyta</taxon>
        <taxon>Spermatophyta</taxon>
        <taxon>Magnoliopsida</taxon>
        <taxon>eudicotyledons</taxon>
        <taxon>Gunneridae</taxon>
        <taxon>Pentapetalae</taxon>
        <taxon>rosids</taxon>
        <taxon>fabids</taxon>
        <taxon>Fabales</taxon>
        <taxon>Fabaceae</taxon>
        <taxon>Papilionoideae</taxon>
        <taxon>50 kb inversion clade</taxon>
        <taxon>dalbergioids sensu lato</taxon>
        <taxon>Dalbergieae</taxon>
        <taxon>Pterocarpus clade</taxon>
        <taxon>Arachis</taxon>
    </lineage>
</organism>
<evidence type="ECO:0000256" key="1">
    <source>
        <dbReference type="ARBA" id="ARBA00001962"/>
    </source>
</evidence>
<comment type="cofactor">
    <cofactor evidence="1">
        <name>Fe cation</name>
        <dbReference type="ChEBI" id="CHEBI:24875"/>
    </cofactor>
</comment>
<name>A0A6P5NF99_ARADU</name>
<reference evidence="14" key="1">
    <citation type="journal article" date="2016" name="Nat. Genet.">
        <title>The genome sequences of Arachis duranensis and Arachis ipaensis, the diploid ancestors of cultivated peanut.</title>
        <authorList>
            <person name="Bertioli D.J."/>
            <person name="Cannon S.B."/>
            <person name="Froenicke L."/>
            <person name="Huang G."/>
            <person name="Farmer A.D."/>
            <person name="Cannon E.K."/>
            <person name="Liu X."/>
            <person name="Gao D."/>
            <person name="Clevenger J."/>
            <person name="Dash S."/>
            <person name="Ren L."/>
            <person name="Moretzsohn M.C."/>
            <person name="Shirasawa K."/>
            <person name="Huang W."/>
            <person name="Vidigal B."/>
            <person name="Abernathy B."/>
            <person name="Chu Y."/>
            <person name="Niederhuth C.E."/>
            <person name="Umale P."/>
            <person name="Araujo A.C."/>
            <person name="Kozik A."/>
            <person name="Kim K.D."/>
            <person name="Burow M.D."/>
            <person name="Varshney R.K."/>
            <person name="Wang X."/>
            <person name="Zhang X."/>
            <person name="Barkley N."/>
            <person name="Guimaraes P.M."/>
            <person name="Isobe S."/>
            <person name="Guo B."/>
            <person name="Liao B."/>
            <person name="Stalker H.T."/>
            <person name="Schmitz R.J."/>
            <person name="Scheffler B.E."/>
            <person name="Leal-Bertioli S.C."/>
            <person name="Xun X."/>
            <person name="Jackson S.A."/>
            <person name="Michelmore R."/>
            <person name="Ozias-Akins P."/>
        </authorList>
    </citation>
    <scope>NUCLEOTIDE SEQUENCE [LARGE SCALE GENOMIC DNA]</scope>
    <source>
        <strain evidence="14">cv. V14167</strain>
    </source>
</reference>
<evidence type="ECO:0000256" key="4">
    <source>
        <dbReference type="ARBA" id="ARBA00022964"/>
    </source>
</evidence>
<dbReference type="Gene3D" id="2.60.120.330">
    <property type="entry name" value="B-lactam Antibiotic, Isopenicillin N Synthase, Chain"/>
    <property type="match status" value="1"/>
</dbReference>
<reference evidence="15" key="2">
    <citation type="submission" date="2025-08" db="UniProtKB">
        <authorList>
            <consortium name="RefSeq"/>
        </authorList>
    </citation>
    <scope>IDENTIFICATION</scope>
    <source>
        <tissue evidence="15">Whole plant</tissue>
    </source>
</reference>
<dbReference type="InterPro" id="IPR026992">
    <property type="entry name" value="DIOX_N"/>
</dbReference>
<evidence type="ECO:0000256" key="9">
    <source>
        <dbReference type="ARBA" id="ARBA00055835"/>
    </source>
</evidence>
<feature type="domain" description="Fe2OG dioxygenase" evidence="13">
    <location>
        <begin position="181"/>
        <end position="283"/>
    </location>
</feature>
<dbReference type="Pfam" id="PF14226">
    <property type="entry name" value="DIOX_N"/>
    <property type="match status" value="1"/>
</dbReference>
<dbReference type="GeneID" id="110279559"/>
<gene>
    <name evidence="15" type="primary">LOC110279559</name>
</gene>
<dbReference type="InterPro" id="IPR005123">
    <property type="entry name" value="Oxoglu/Fe-dep_dioxygenase_dom"/>
</dbReference>
<dbReference type="InterPro" id="IPR050231">
    <property type="entry name" value="Iron_ascorbate_oxido_reductase"/>
</dbReference>
<evidence type="ECO:0000256" key="12">
    <source>
        <dbReference type="RuleBase" id="RU003682"/>
    </source>
</evidence>
<comment type="catalytic activity">
    <reaction evidence="8">
        <text>gibberellin A1 + 2-oxoglutarate + O2 = gibberellin A8 + succinate + CO2</text>
        <dbReference type="Rhea" id="RHEA:15005"/>
        <dbReference type="ChEBI" id="CHEBI:15379"/>
        <dbReference type="ChEBI" id="CHEBI:16526"/>
        <dbReference type="ChEBI" id="CHEBI:16810"/>
        <dbReference type="ChEBI" id="CHEBI:30031"/>
        <dbReference type="ChEBI" id="CHEBI:58524"/>
        <dbReference type="ChEBI" id="CHEBI:58594"/>
        <dbReference type="EC" id="1.14.11.13"/>
    </reaction>
</comment>
<evidence type="ECO:0000256" key="7">
    <source>
        <dbReference type="ARBA" id="ARBA00037909"/>
    </source>
</evidence>
<comment type="pathway">
    <text evidence="2">Hormone biosynthesis.</text>
</comment>
<protein>
    <recommendedName>
        <fullName evidence="11">gibberellin 2beta-dioxygenase</fullName>
        <ecNumber evidence="11">1.14.11.13</ecNumber>
    </recommendedName>
</protein>
<dbReference type="Proteomes" id="UP000515211">
    <property type="component" value="Chromosome 3"/>
</dbReference>
<evidence type="ECO:0000313" key="14">
    <source>
        <dbReference type="Proteomes" id="UP000515211"/>
    </source>
</evidence>
<evidence type="ECO:0000256" key="2">
    <source>
        <dbReference type="ARBA" id="ARBA00004972"/>
    </source>
</evidence>
<evidence type="ECO:0000313" key="15">
    <source>
        <dbReference type="RefSeq" id="XP_020995084.1"/>
    </source>
</evidence>
<evidence type="ECO:0000256" key="11">
    <source>
        <dbReference type="ARBA" id="ARBA00066708"/>
    </source>
</evidence>
<evidence type="ECO:0000256" key="6">
    <source>
        <dbReference type="ARBA" id="ARBA00023004"/>
    </source>
</evidence>
<dbReference type="RefSeq" id="XP_020995084.1">
    <property type="nucleotide sequence ID" value="XM_021139425.2"/>
</dbReference>